<reference evidence="1 2" key="1">
    <citation type="submission" date="2019-12" db="EMBL/GenBank/DDBJ databases">
        <title>Sporaefaciens musculi gen. nov., sp. nov., a novel bacterium isolated from the caecum of an obese mouse.</title>
        <authorList>
            <person name="Rasmussen T.S."/>
            <person name="Streidl T."/>
            <person name="Hitch T.C.A."/>
            <person name="Wortmann E."/>
            <person name="Deptula P."/>
            <person name="Hansen M."/>
            <person name="Nielsen D.S."/>
            <person name="Clavel T."/>
            <person name="Vogensen F.K."/>
        </authorList>
    </citation>
    <scope>NUCLEOTIDE SEQUENCE [LARGE SCALE GENOMIC DNA]</scope>
    <source>
        <strain evidence="1 2">WCA-9-b2</strain>
    </source>
</reference>
<organism evidence="1 2">
    <name type="scientific">Sporofaciens musculi</name>
    <dbReference type="NCBI Taxonomy" id="2681861"/>
    <lineage>
        <taxon>Bacteria</taxon>
        <taxon>Bacillati</taxon>
        <taxon>Bacillota</taxon>
        <taxon>Clostridia</taxon>
        <taxon>Lachnospirales</taxon>
        <taxon>Lachnospiraceae</taxon>
        <taxon>Sporofaciens</taxon>
    </lineage>
</organism>
<dbReference type="EMBL" id="WUQX01000001">
    <property type="protein sequence ID" value="MXP77213.1"/>
    <property type="molecule type" value="Genomic_DNA"/>
</dbReference>
<dbReference type="SUPFAM" id="SSF54001">
    <property type="entry name" value="Cysteine proteinases"/>
    <property type="match status" value="1"/>
</dbReference>
<name>A0A7X3MIT8_9FIRM</name>
<protein>
    <submittedName>
        <fullName evidence="1">Uncharacterized protein</fullName>
    </submittedName>
</protein>
<dbReference type="InterPro" id="IPR038765">
    <property type="entry name" value="Papain-like_cys_pep_sf"/>
</dbReference>
<gene>
    <name evidence="1" type="ORF">GN277_18075</name>
</gene>
<evidence type="ECO:0000313" key="1">
    <source>
        <dbReference type="EMBL" id="MXP77213.1"/>
    </source>
</evidence>
<dbReference type="Proteomes" id="UP000460412">
    <property type="component" value="Unassembled WGS sequence"/>
</dbReference>
<keyword evidence="2" id="KW-1185">Reference proteome</keyword>
<proteinExistence type="predicted"/>
<evidence type="ECO:0000313" key="2">
    <source>
        <dbReference type="Proteomes" id="UP000460412"/>
    </source>
</evidence>
<dbReference type="RefSeq" id="WP_159752346.1">
    <property type="nucleotide sequence ID" value="NZ_WUQX01000001.1"/>
</dbReference>
<dbReference type="AlphaFoldDB" id="A0A7X3MIT8"/>
<sequence length="311" mass="34638">MSCTVDHLMDKCKQALKEDWQYVYGAKGTVLSKAQIDALRNMYGSNCVWWSDSNKAGHKCCDCSGLITTATGVMRGSAQYKSTALECYPISQRKANMRGWAVWMKGHIGVYDGNGGYYAMDGSARNMVHYPLSKNKFTHIIKLCDVDYGNGVSTNKAPAAIASGGSYNAIVNFMYSVRTEDGRILPEVTNLNDYAGIRGKRIMDIAIRCDKGSLWYQVHILGGDWLPKVSGCDWDDPENGFAGDNKVIDTVRVYYKTPKEMIQTQGYQQAQYRSSQINLGYGNWQYDDETGNGQNGFTGSFGTAIDRFQLF</sequence>
<accession>A0A7X3MIT8</accession>
<comment type="caution">
    <text evidence="1">The sequence shown here is derived from an EMBL/GenBank/DDBJ whole genome shotgun (WGS) entry which is preliminary data.</text>
</comment>